<keyword evidence="2" id="KW-0732">Signal</keyword>
<accession>A0AAD9HR88</accession>
<comment type="caution">
    <text evidence="3">The sequence shown here is derived from an EMBL/GenBank/DDBJ whole genome shotgun (WGS) entry which is preliminary data.</text>
</comment>
<evidence type="ECO:0000256" key="1">
    <source>
        <dbReference type="SAM" id="MobiDB-lite"/>
    </source>
</evidence>
<feature type="compositionally biased region" description="Basic residues" evidence="1">
    <location>
        <begin position="145"/>
        <end position="158"/>
    </location>
</feature>
<keyword evidence="4" id="KW-1185">Reference proteome</keyword>
<gene>
    <name evidence="3" type="ORF">LX32DRAFT_156635</name>
</gene>
<evidence type="ECO:0000313" key="4">
    <source>
        <dbReference type="Proteomes" id="UP001232148"/>
    </source>
</evidence>
<sequence length="229" mass="25690">MAPVTLMSRLIRFLELLPAWRAFHATLPFRVSPPPISYPARAHRNEAIAAYIPSLLAPGLVRSTPWNWSRPWPRLLDQPVVKSPRMEVAGRNCAHARPMPEPRPVMTATLPSPTGSMAAGGMKRAPEEVAKNMFPFESLLAVARPHQRRRKGGTKRRQHGQDNSDSVYVRYSYVSKPGCCLASRPSSPFSVTRPGGRRQRELGKGHRCEENHLINCQANHENALPRTIR</sequence>
<evidence type="ECO:0000256" key="2">
    <source>
        <dbReference type="SAM" id="SignalP"/>
    </source>
</evidence>
<proteinExistence type="predicted"/>
<protein>
    <submittedName>
        <fullName evidence="3">Uncharacterized protein</fullName>
    </submittedName>
</protein>
<dbReference type="AlphaFoldDB" id="A0AAD9HR88"/>
<dbReference type="EMBL" id="MU842827">
    <property type="protein sequence ID" value="KAK2032812.1"/>
    <property type="molecule type" value="Genomic_DNA"/>
</dbReference>
<feature type="signal peptide" evidence="2">
    <location>
        <begin position="1"/>
        <end position="22"/>
    </location>
</feature>
<reference evidence="3" key="1">
    <citation type="submission" date="2021-06" db="EMBL/GenBank/DDBJ databases">
        <title>Comparative genomics, transcriptomics and evolutionary studies reveal genomic signatures of adaptation to plant cell wall in hemibiotrophic fungi.</title>
        <authorList>
            <consortium name="DOE Joint Genome Institute"/>
            <person name="Baroncelli R."/>
            <person name="Diaz J.F."/>
            <person name="Benocci T."/>
            <person name="Peng M."/>
            <person name="Battaglia E."/>
            <person name="Haridas S."/>
            <person name="Andreopoulos W."/>
            <person name="Labutti K."/>
            <person name="Pangilinan J."/>
            <person name="Floch G.L."/>
            <person name="Makela M.R."/>
            <person name="Henrissat B."/>
            <person name="Grigoriev I.V."/>
            <person name="Crouch J.A."/>
            <person name="De Vries R.P."/>
            <person name="Sukno S.A."/>
            <person name="Thon M.R."/>
        </authorList>
    </citation>
    <scope>NUCLEOTIDE SEQUENCE</scope>
    <source>
        <strain evidence="3">MAFF235873</strain>
    </source>
</reference>
<dbReference type="Proteomes" id="UP001232148">
    <property type="component" value="Unassembled WGS sequence"/>
</dbReference>
<evidence type="ECO:0000313" key="3">
    <source>
        <dbReference type="EMBL" id="KAK2032812.1"/>
    </source>
</evidence>
<feature type="chain" id="PRO_5042136872" evidence="2">
    <location>
        <begin position="23"/>
        <end position="229"/>
    </location>
</feature>
<name>A0AAD9HR88_9PEZI</name>
<feature type="region of interest" description="Disordered" evidence="1">
    <location>
        <begin position="184"/>
        <end position="206"/>
    </location>
</feature>
<feature type="region of interest" description="Disordered" evidence="1">
    <location>
        <begin position="143"/>
        <end position="167"/>
    </location>
</feature>
<organism evidence="3 4">
    <name type="scientific">Colletotrichum zoysiae</name>
    <dbReference type="NCBI Taxonomy" id="1216348"/>
    <lineage>
        <taxon>Eukaryota</taxon>
        <taxon>Fungi</taxon>
        <taxon>Dikarya</taxon>
        <taxon>Ascomycota</taxon>
        <taxon>Pezizomycotina</taxon>
        <taxon>Sordariomycetes</taxon>
        <taxon>Hypocreomycetidae</taxon>
        <taxon>Glomerellales</taxon>
        <taxon>Glomerellaceae</taxon>
        <taxon>Colletotrichum</taxon>
        <taxon>Colletotrichum graminicola species complex</taxon>
    </lineage>
</organism>